<evidence type="ECO:0000313" key="2">
    <source>
        <dbReference type="Proteomes" id="UP000609849"/>
    </source>
</evidence>
<dbReference type="RefSeq" id="WP_153924762.1">
    <property type="nucleotide sequence ID" value="NZ_JACRWE010000004.1"/>
</dbReference>
<organism evidence="1 2">
    <name type="scientific">Romboutsia faecis</name>
    <dbReference type="NCBI Taxonomy" id="2764597"/>
    <lineage>
        <taxon>Bacteria</taxon>
        <taxon>Bacillati</taxon>
        <taxon>Bacillota</taxon>
        <taxon>Clostridia</taxon>
        <taxon>Peptostreptococcales</taxon>
        <taxon>Peptostreptococcaceae</taxon>
        <taxon>Romboutsia</taxon>
    </lineage>
</organism>
<name>A0ABR7JQP7_9FIRM</name>
<evidence type="ECO:0008006" key="3">
    <source>
        <dbReference type="Google" id="ProtNLM"/>
    </source>
</evidence>
<proteinExistence type="predicted"/>
<accession>A0ABR7JQP7</accession>
<keyword evidence="2" id="KW-1185">Reference proteome</keyword>
<comment type="caution">
    <text evidence="1">The sequence shown here is derived from an EMBL/GenBank/DDBJ whole genome shotgun (WGS) entry which is preliminary data.</text>
</comment>
<reference evidence="1 2" key="1">
    <citation type="submission" date="2020-08" db="EMBL/GenBank/DDBJ databases">
        <authorList>
            <person name="Liu C."/>
            <person name="Sun Q."/>
        </authorList>
    </citation>
    <scope>NUCLEOTIDE SEQUENCE [LARGE SCALE GENOMIC DNA]</scope>
    <source>
        <strain evidence="1 2">NSJ-18</strain>
    </source>
</reference>
<evidence type="ECO:0000313" key="1">
    <source>
        <dbReference type="EMBL" id="MBC5997246.1"/>
    </source>
</evidence>
<sequence length="423" mass="48905">MKLKSSRMILAGSIITMIGLSIFMCMNDKEKIKIEELKGSKSALENVNIIFQNIQNSYKTTKTTISKDGINEDKFATTTPNRFSDIQDLITNKDMLNYSQGMNGTYQYDNYVGIVSVGIDYSEENSNDEKKELVATVMEENIDTKDIKNYTIKLGTYFKNDTDNGVSTNTVPIKYKDDLYIVVGVDIENYANVNKYENQTEESRIYVYKLDLDNESSEHILTKTLSKDGESNISYNISFAKDNTAYFVNRLYSKSDKNETETTFQLLSFDLETRRFDTLELGKNTDEDGLWEIHKYYLIEDKVYLIYDYEAGEKFNIYEMEIDLNTNEIVNEKVAYTLDFDYNKNTNDMGYSIDHIRYVDNKLFISIATQKYIESSWSSTGEISKYLYVIDRNSKKTLYAVKGNTENNENHVYDGNISLSIVK</sequence>
<dbReference type="EMBL" id="JACRWE010000004">
    <property type="protein sequence ID" value="MBC5997246.1"/>
    <property type="molecule type" value="Genomic_DNA"/>
</dbReference>
<dbReference type="Proteomes" id="UP000609849">
    <property type="component" value="Unassembled WGS sequence"/>
</dbReference>
<gene>
    <name evidence="1" type="ORF">H8923_10770</name>
</gene>
<protein>
    <recommendedName>
        <fullName evidence="3">Lipoprotein</fullName>
    </recommendedName>
</protein>